<dbReference type="Pfam" id="PF01381">
    <property type="entry name" value="HTH_3"/>
    <property type="match status" value="1"/>
</dbReference>
<proteinExistence type="predicted"/>
<name>A0A9D1LKJ5_9CLOT</name>
<evidence type="ECO:0000256" key="1">
    <source>
        <dbReference type="ARBA" id="ARBA00023125"/>
    </source>
</evidence>
<sequence length="189" mass="20186">MLSSHATNSSRIVGRPEAVFSPIIIKRKPQTEENKIMELGAKIRQLRTERSLSQEALAHALGVSRQAVTKWEAGAALPSTANLLALCDLFGVPMSELTGSQEPSARRMPRSSLYGAVLLGVSAGLAVLTVPAWIFQSAKNSPDNLIGMADEATGIWVTGAPVLLYVLTGLAVLCAAAAVFLLFFQKRKK</sequence>
<dbReference type="GO" id="GO:0003677">
    <property type="term" value="F:DNA binding"/>
    <property type="evidence" value="ECO:0007669"/>
    <property type="project" value="UniProtKB-KW"/>
</dbReference>
<dbReference type="PANTHER" id="PTHR46558:SF4">
    <property type="entry name" value="DNA-BIDING PHAGE PROTEIN"/>
    <property type="match status" value="1"/>
</dbReference>
<dbReference type="Proteomes" id="UP000824073">
    <property type="component" value="Unassembled WGS sequence"/>
</dbReference>
<keyword evidence="2" id="KW-0472">Membrane</keyword>
<dbReference type="InterPro" id="IPR010982">
    <property type="entry name" value="Lambda_DNA-bd_dom_sf"/>
</dbReference>
<dbReference type="EMBL" id="DVMR01000030">
    <property type="protein sequence ID" value="HIU43194.1"/>
    <property type="molecule type" value="Genomic_DNA"/>
</dbReference>
<reference evidence="4" key="2">
    <citation type="journal article" date="2021" name="PeerJ">
        <title>Extensive microbial diversity within the chicken gut microbiome revealed by metagenomics and culture.</title>
        <authorList>
            <person name="Gilroy R."/>
            <person name="Ravi A."/>
            <person name="Getino M."/>
            <person name="Pursley I."/>
            <person name="Horton D.L."/>
            <person name="Alikhan N.F."/>
            <person name="Baker D."/>
            <person name="Gharbi K."/>
            <person name="Hall N."/>
            <person name="Watson M."/>
            <person name="Adriaenssens E.M."/>
            <person name="Foster-Nyarko E."/>
            <person name="Jarju S."/>
            <person name="Secka A."/>
            <person name="Antonio M."/>
            <person name="Oren A."/>
            <person name="Chaudhuri R.R."/>
            <person name="La Ragione R."/>
            <person name="Hildebrand F."/>
            <person name="Pallen M.J."/>
        </authorList>
    </citation>
    <scope>NUCLEOTIDE SEQUENCE</scope>
    <source>
        <strain evidence="4">CHK191-8634</strain>
    </source>
</reference>
<dbReference type="AlphaFoldDB" id="A0A9D1LKJ5"/>
<keyword evidence="1" id="KW-0238">DNA-binding</keyword>
<evidence type="ECO:0000256" key="2">
    <source>
        <dbReference type="SAM" id="Phobius"/>
    </source>
</evidence>
<comment type="caution">
    <text evidence="4">The sequence shown here is derived from an EMBL/GenBank/DDBJ whole genome shotgun (WGS) entry which is preliminary data.</text>
</comment>
<feature type="domain" description="HTH cro/C1-type" evidence="3">
    <location>
        <begin position="43"/>
        <end position="97"/>
    </location>
</feature>
<organism evidence="4 5">
    <name type="scientific">Candidatus Ventrousia excrementavium</name>
    <dbReference type="NCBI Taxonomy" id="2840961"/>
    <lineage>
        <taxon>Bacteria</taxon>
        <taxon>Bacillati</taxon>
        <taxon>Bacillota</taxon>
        <taxon>Clostridia</taxon>
        <taxon>Eubacteriales</taxon>
        <taxon>Clostridiaceae</taxon>
        <taxon>Clostridiaceae incertae sedis</taxon>
        <taxon>Candidatus Ventrousia</taxon>
    </lineage>
</organism>
<keyword evidence="2" id="KW-0812">Transmembrane</keyword>
<dbReference type="PROSITE" id="PS50943">
    <property type="entry name" value="HTH_CROC1"/>
    <property type="match status" value="1"/>
</dbReference>
<gene>
    <name evidence="4" type="ORF">IAB67_02730</name>
</gene>
<accession>A0A9D1LKJ5</accession>
<evidence type="ECO:0000259" key="3">
    <source>
        <dbReference type="PROSITE" id="PS50943"/>
    </source>
</evidence>
<dbReference type="SMART" id="SM00530">
    <property type="entry name" value="HTH_XRE"/>
    <property type="match status" value="1"/>
</dbReference>
<keyword evidence="2" id="KW-1133">Transmembrane helix</keyword>
<evidence type="ECO:0000313" key="5">
    <source>
        <dbReference type="Proteomes" id="UP000824073"/>
    </source>
</evidence>
<feature type="transmembrane region" description="Helical" evidence="2">
    <location>
        <begin position="113"/>
        <end position="135"/>
    </location>
</feature>
<protein>
    <submittedName>
        <fullName evidence="4">Helix-turn-helix transcriptional regulator</fullName>
    </submittedName>
</protein>
<reference evidence="4" key="1">
    <citation type="submission" date="2020-10" db="EMBL/GenBank/DDBJ databases">
        <authorList>
            <person name="Gilroy R."/>
        </authorList>
    </citation>
    <scope>NUCLEOTIDE SEQUENCE</scope>
    <source>
        <strain evidence="4">CHK191-8634</strain>
    </source>
</reference>
<dbReference type="Gene3D" id="1.10.260.40">
    <property type="entry name" value="lambda repressor-like DNA-binding domains"/>
    <property type="match status" value="1"/>
</dbReference>
<dbReference type="SUPFAM" id="SSF47413">
    <property type="entry name" value="lambda repressor-like DNA-binding domains"/>
    <property type="match status" value="1"/>
</dbReference>
<dbReference type="InterPro" id="IPR001387">
    <property type="entry name" value="Cro/C1-type_HTH"/>
</dbReference>
<feature type="transmembrane region" description="Helical" evidence="2">
    <location>
        <begin position="155"/>
        <end position="184"/>
    </location>
</feature>
<dbReference type="PANTHER" id="PTHR46558">
    <property type="entry name" value="TRACRIPTIONAL REGULATORY PROTEIN-RELATED-RELATED"/>
    <property type="match status" value="1"/>
</dbReference>
<dbReference type="CDD" id="cd00093">
    <property type="entry name" value="HTH_XRE"/>
    <property type="match status" value="1"/>
</dbReference>
<evidence type="ECO:0000313" key="4">
    <source>
        <dbReference type="EMBL" id="HIU43194.1"/>
    </source>
</evidence>